<name>A0A1W1VV45_9DEIO</name>
<dbReference type="AlphaFoldDB" id="A0A1W1VV45"/>
<dbReference type="EMBL" id="FWWU01000010">
    <property type="protein sequence ID" value="SMB96971.1"/>
    <property type="molecule type" value="Genomic_DNA"/>
</dbReference>
<sequence length="93" mass="9776">MQLARSAPSGTPRALFTRLTDVEIQQAVDAARQDMPLDTTSRGFETLARLGLDRLIGELLSLEMITGLSQVGIAPAPKQPSCGGSATALSSLH</sequence>
<dbReference type="Proteomes" id="UP000192582">
    <property type="component" value="Unassembled WGS sequence"/>
</dbReference>
<reference evidence="2 3" key="1">
    <citation type="submission" date="2017-04" db="EMBL/GenBank/DDBJ databases">
        <authorList>
            <person name="Afonso C.L."/>
            <person name="Miller P.J."/>
            <person name="Scott M.A."/>
            <person name="Spackman E."/>
            <person name="Goraichik I."/>
            <person name="Dimitrov K.M."/>
            <person name="Suarez D.L."/>
            <person name="Swayne D.E."/>
        </authorList>
    </citation>
    <scope>NUCLEOTIDE SEQUENCE [LARGE SCALE GENOMIC DNA]</scope>
    <source>
        <strain evidence="2 3">KR-140</strain>
    </source>
</reference>
<dbReference type="RefSeq" id="WP_084051108.1">
    <property type="nucleotide sequence ID" value="NZ_FWWU01000010.1"/>
</dbReference>
<protein>
    <submittedName>
        <fullName evidence="2">Uncharacterized protein</fullName>
    </submittedName>
</protein>
<keyword evidence="3" id="KW-1185">Reference proteome</keyword>
<feature type="compositionally biased region" description="Polar residues" evidence="1">
    <location>
        <begin position="82"/>
        <end position="93"/>
    </location>
</feature>
<organism evidence="2 3">
    <name type="scientific">Deinococcus hopiensis KR-140</name>
    <dbReference type="NCBI Taxonomy" id="695939"/>
    <lineage>
        <taxon>Bacteria</taxon>
        <taxon>Thermotogati</taxon>
        <taxon>Deinococcota</taxon>
        <taxon>Deinococci</taxon>
        <taxon>Deinococcales</taxon>
        <taxon>Deinococcaceae</taxon>
        <taxon>Deinococcus</taxon>
    </lineage>
</organism>
<feature type="region of interest" description="Disordered" evidence="1">
    <location>
        <begin position="74"/>
        <end position="93"/>
    </location>
</feature>
<evidence type="ECO:0000313" key="3">
    <source>
        <dbReference type="Proteomes" id="UP000192582"/>
    </source>
</evidence>
<evidence type="ECO:0000313" key="2">
    <source>
        <dbReference type="EMBL" id="SMB96971.1"/>
    </source>
</evidence>
<accession>A0A1W1VV45</accession>
<gene>
    <name evidence="2" type="ORF">SAMN00790413_06254</name>
</gene>
<proteinExistence type="predicted"/>
<dbReference type="STRING" id="695939.SAMN00790413_06254"/>
<evidence type="ECO:0000256" key="1">
    <source>
        <dbReference type="SAM" id="MobiDB-lite"/>
    </source>
</evidence>